<dbReference type="Proteomes" id="UP000648908">
    <property type="component" value="Unassembled WGS sequence"/>
</dbReference>
<evidence type="ECO:0000313" key="5">
    <source>
        <dbReference type="EMBL" id="MBL4916741.1"/>
    </source>
</evidence>
<dbReference type="EMBL" id="JAESVN010000002">
    <property type="protein sequence ID" value="MBL4916741.1"/>
    <property type="molecule type" value="Genomic_DNA"/>
</dbReference>
<comment type="caution">
    <text evidence="5">The sequence shown here is derived from an EMBL/GenBank/DDBJ whole genome shotgun (WGS) entry which is preliminary data.</text>
</comment>
<dbReference type="InterPro" id="IPR008920">
    <property type="entry name" value="TF_FadR/GntR_C"/>
</dbReference>
<protein>
    <submittedName>
        <fullName evidence="5">GntR family transcriptional regulator</fullName>
    </submittedName>
</protein>
<organism evidence="5 6">
    <name type="scientific">Szabonella alba</name>
    <dbReference type="NCBI Taxonomy" id="2804194"/>
    <lineage>
        <taxon>Bacteria</taxon>
        <taxon>Pseudomonadati</taxon>
        <taxon>Pseudomonadota</taxon>
        <taxon>Alphaproteobacteria</taxon>
        <taxon>Rhodobacterales</taxon>
        <taxon>Paracoccaceae</taxon>
        <taxon>Szabonella</taxon>
    </lineage>
</organism>
<keyword evidence="2" id="KW-0238">DNA-binding</keyword>
<sequence length="228" mass="25006">MSAKTENGMKRASDTAYFSVKERILAGRLAPNALLDEGEIARELGMSRTPVREALLRLQSERMIEIARGRGIRVLPISLKDMRESYQVISGLEMVAVQLLVARKPSDADLAPLSGAIARMRQALESGNRMGWCAADEDFHRALLTLSGNGTLAAVGLQLRDLTSRAHIVAVRLQSEEYTRVSTENHAALIVALLDGTFDLAIQKHLLQRQRGEDLLVGALESMNFSAL</sequence>
<dbReference type="SUPFAM" id="SSF46785">
    <property type="entry name" value="Winged helix' DNA-binding domain"/>
    <property type="match status" value="1"/>
</dbReference>
<evidence type="ECO:0000313" key="6">
    <source>
        <dbReference type="Proteomes" id="UP000648908"/>
    </source>
</evidence>
<dbReference type="CDD" id="cd07377">
    <property type="entry name" value="WHTH_GntR"/>
    <property type="match status" value="1"/>
</dbReference>
<evidence type="ECO:0000256" key="1">
    <source>
        <dbReference type="ARBA" id="ARBA00023015"/>
    </source>
</evidence>
<dbReference type="InterPro" id="IPR036390">
    <property type="entry name" value="WH_DNA-bd_sf"/>
</dbReference>
<dbReference type="SUPFAM" id="SSF48008">
    <property type="entry name" value="GntR ligand-binding domain-like"/>
    <property type="match status" value="1"/>
</dbReference>
<name>A0A8K0XZF4_9RHOB</name>
<dbReference type="GO" id="GO:0003677">
    <property type="term" value="F:DNA binding"/>
    <property type="evidence" value="ECO:0007669"/>
    <property type="project" value="UniProtKB-KW"/>
</dbReference>
<dbReference type="GO" id="GO:0003700">
    <property type="term" value="F:DNA-binding transcription factor activity"/>
    <property type="evidence" value="ECO:0007669"/>
    <property type="project" value="InterPro"/>
</dbReference>
<dbReference type="AlphaFoldDB" id="A0A8K0XZF4"/>
<dbReference type="Pfam" id="PF00392">
    <property type="entry name" value="GntR"/>
    <property type="match status" value="1"/>
</dbReference>
<dbReference type="RefSeq" id="WP_202687557.1">
    <property type="nucleotide sequence ID" value="NZ_JAESVN010000002.1"/>
</dbReference>
<proteinExistence type="predicted"/>
<dbReference type="PANTHER" id="PTHR43537">
    <property type="entry name" value="TRANSCRIPTIONAL REGULATOR, GNTR FAMILY"/>
    <property type="match status" value="1"/>
</dbReference>
<keyword evidence="1" id="KW-0805">Transcription regulation</keyword>
<evidence type="ECO:0000256" key="3">
    <source>
        <dbReference type="ARBA" id="ARBA00023163"/>
    </source>
</evidence>
<evidence type="ECO:0000259" key="4">
    <source>
        <dbReference type="PROSITE" id="PS50949"/>
    </source>
</evidence>
<dbReference type="SMART" id="SM00895">
    <property type="entry name" value="FCD"/>
    <property type="match status" value="1"/>
</dbReference>
<dbReference type="InterPro" id="IPR036388">
    <property type="entry name" value="WH-like_DNA-bd_sf"/>
</dbReference>
<keyword evidence="6" id="KW-1185">Reference proteome</keyword>
<dbReference type="PRINTS" id="PR00035">
    <property type="entry name" value="HTHGNTR"/>
</dbReference>
<dbReference type="InterPro" id="IPR011711">
    <property type="entry name" value="GntR_C"/>
</dbReference>
<dbReference type="PROSITE" id="PS50949">
    <property type="entry name" value="HTH_GNTR"/>
    <property type="match status" value="1"/>
</dbReference>
<keyword evidence="3" id="KW-0804">Transcription</keyword>
<gene>
    <name evidence="5" type="ORF">JL811_05850</name>
</gene>
<feature type="domain" description="HTH gntR-type" evidence="4">
    <location>
        <begin position="10"/>
        <end position="77"/>
    </location>
</feature>
<dbReference type="PANTHER" id="PTHR43537:SF24">
    <property type="entry name" value="GLUCONATE OPERON TRANSCRIPTIONAL REPRESSOR"/>
    <property type="match status" value="1"/>
</dbReference>
<dbReference type="SMART" id="SM00345">
    <property type="entry name" value="HTH_GNTR"/>
    <property type="match status" value="1"/>
</dbReference>
<evidence type="ECO:0000256" key="2">
    <source>
        <dbReference type="ARBA" id="ARBA00023125"/>
    </source>
</evidence>
<dbReference type="Gene3D" id="1.10.10.10">
    <property type="entry name" value="Winged helix-like DNA-binding domain superfamily/Winged helix DNA-binding domain"/>
    <property type="match status" value="1"/>
</dbReference>
<dbReference type="Gene3D" id="1.20.120.530">
    <property type="entry name" value="GntR ligand-binding domain-like"/>
    <property type="match status" value="1"/>
</dbReference>
<dbReference type="InterPro" id="IPR000524">
    <property type="entry name" value="Tscrpt_reg_HTH_GntR"/>
</dbReference>
<reference evidence="5" key="1">
    <citation type="submission" date="2021-01" db="EMBL/GenBank/DDBJ databases">
        <title>Tabrizicola alba sp. nov. a motile alkaliphilic bacterium isolated from a soda lake.</title>
        <authorList>
            <person name="Szuroczki S."/>
            <person name="Abbaszade G."/>
            <person name="Schumann P."/>
            <person name="Toth E."/>
        </authorList>
    </citation>
    <scope>NUCLEOTIDE SEQUENCE</scope>
    <source>
        <strain evidence="5">DMG-N-6</strain>
    </source>
</reference>
<accession>A0A8K0XZF4</accession>
<dbReference type="Pfam" id="PF07729">
    <property type="entry name" value="FCD"/>
    <property type="match status" value="1"/>
</dbReference>